<proteinExistence type="predicted"/>
<keyword evidence="7" id="KW-0479">Metal-binding</keyword>
<keyword evidence="10" id="KW-0862">Zinc</keyword>
<dbReference type="GO" id="GO:0042276">
    <property type="term" value="P:error-prone translesion synthesis"/>
    <property type="evidence" value="ECO:0007669"/>
    <property type="project" value="TreeGrafter"/>
</dbReference>
<dbReference type="AlphaFoldDB" id="A0A9Q0D8P7"/>
<dbReference type="InterPro" id="IPR022880">
    <property type="entry name" value="DNApol_IV"/>
</dbReference>
<keyword evidence="5" id="KW-0548">Nucleotidyltransferase</keyword>
<dbReference type="GO" id="GO:0008270">
    <property type="term" value="F:zinc ion binding"/>
    <property type="evidence" value="ECO:0007669"/>
    <property type="project" value="UniProtKB-KW"/>
</dbReference>
<comment type="caution">
    <text evidence="17">The sequence shown here is derived from an EMBL/GenBank/DDBJ whole genome shotgun (WGS) entry which is preliminary data.</text>
</comment>
<evidence type="ECO:0000256" key="14">
    <source>
        <dbReference type="ARBA" id="ARBA00049244"/>
    </source>
</evidence>
<dbReference type="Pfam" id="PF00817">
    <property type="entry name" value="IMS"/>
    <property type="match status" value="1"/>
</dbReference>
<keyword evidence="4" id="KW-0808">Transferase</keyword>
<dbReference type="GO" id="GO:0006260">
    <property type="term" value="P:DNA replication"/>
    <property type="evidence" value="ECO:0007669"/>
    <property type="project" value="UniProtKB-KW"/>
</dbReference>
<dbReference type="Gene3D" id="3.40.1170.60">
    <property type="match status" value="1"/>
</dbReference>
<dbReference type="InterPro" id="IPR036775">
    <property type="entry name" value="DNA_pol_Y-fam_lit_finger_sf"/>
</dbReference>
<evidence type="ECO:0000256" key="2">
    <source>
        <dbReference type="ARBA" id="ARBA00016178"/>
    </source>
</evidence>
<feature type="compositionally biased region" description="Basic and acidic residues" evidence="15">
    <location>
        <begin position="558"/>
        <end position="571"/>
    </location>
</feature>
<dbReference type="GO" id="GO:0003887">
    <property type="term" value="F:DNA-directed DNA polymerase activity"/>
    <property type="evidence" value="ECO:0007669"/>
    <property type="project" value="UniProtKB-KW"/>
</dbReference>
<keyword evidence="6" id="KW-0235">DNA replication</keyword>
<dbReference type="SUPFAM" id="SSF56672">
    <property type="entry name" value="DNA/RNA polymerases"/>
    <property type="match status" value="1"/>
</dbReference>
<dbReference type="InterPro" id="IPR017961">
    <property type="entry name" value="DNA_pol_Y-fam_little_finger"/>
</dbReference>
<dbReference type="EC" id="2.7.7.7" evidence="1"/>
<evidence type="ECO:0000256" key="11">
    <source>
        <dbReference type="ARBA" id="ARBA00022842"/>
    </source>
</evidence>
<sequence>GSRFYENEVERMMHELDMRRDLRRVIVHVDMDAFYAAVEMRDCPELKDKPMAVGSMSMLSTSNYHARKFGVRAGMPGFIAKKLCPNLVIVPTNFDKYRAVSTEIREIFAEYDPHVQPMSLDEAYLDFTDHLEQRISWPESLRTHCLRTDTSGTGQPQHLAMPACLWGNGCAWWKLRGVWNVRGGSRIAPNTMLAKVCSDKNKPNGQYRLPSNREAVMDFIQNLPVHKSSLHHSMRISLGLGSTHLERDGERKSKSTERTFKEMSVVEEQLSLCRELCEDLAADMKKGGLRGKTVTLKLKNVKFEVKTRAWTLPCAKDLLKTEIENVSPQRLRLRLMGVWISTFVSADDKKPQQKSIMGFLQQGSSGPSQGFASNRGKETVSHPCIETEPPACGPSPEQQPHLVPRLQGLPWTAGQTALQASASTSGCSAANPDTLTCPVCFSEVRTTDLNMFNRRIDRCLGGVYYRCTTDTDSESGGEGGLEGSTAKAEPIEEQGDDGERRKNAHLEGSTLICPVCRVPQNTEDLALFNRHVDLCLNQEVLHELGEHSSSSGAQPPITDKRSKGYERDQHTARPSKGKSKRPGPPSSPPTKKAKTLGSQNTIDKFFR</sequence>
<evidence type="ECO:0000256" key="6">
    <source>
        <dbReference type="ARBA" id="ARBA00022705"/>
    </source>
</evidence>
<dbReference type="OrthoDB" id="1747274at2759"/>
<evidence type="ECO:0000313" key="18">
    <source>
        <dbReference type="Proteomes" id="UP001148018"/>
    </source>
</evidence>
<dbReference type="Gene3D" id="3.30.1490.100">
    <property type="entry name" value="DNA polymerase, Y-family, little finger domain"/>
    <property type="match status" value="1"/>
</dbReference>
<dbReference type="SUPFAM" id="SSF100879">
    <property type="entry name" value="Lesion bypass DNA polymerase (Y-family), little finger domain"/>
    <property type="match status" value="1"/>
</dbReference>
<dbReference type="FunFam" id="3.30.1490.100:FF:000004">
    <property type="entry name" value="DNA polymerase IV"/>
    <property type="match status" value="1"/>
</dbReference>
<evidence type="ECO:0000259" key="16">
    <source>
        <dbReference type="PROSITE" id="PS50173"/>
    </source>
</evidence>
<evidence type="ECO:0000256" key="3">
    <source>
        <dbReference type="ARBA" id="ARBA00022634"/>
    </source>
</evidence>
<evidence type="ECO:0000256" key="7">
    <source>
        <dbReference type="ARBA" id="ARBA00022723"/>
    </source>
</evidence>
<dbReference type="GO" id="GO:0006281">
    <property type="term" value="P:DNA repair"/>
    <property type="evidence" value="ECO:0007669"/>
    <property type="project" value="UniProtKB-KW"/>
</dbReference>
<dbReference type="InterPro" id="IPR006642">
    <property type="entry name" value="Rad18_UBZ4"/>
</dbReference>
<evidence type="ECO:0000256" key="15">
    <source>
        <dbReference type="SAM" id="MobiDB-lite"/>
    </source>
</evidence>
<keyword evidence="11" id="KW-0460">Magnesium</keyword>
<dbReference type="SMART" id="SM00734">
    <property type="entry name" value="ZnF_Rad18"/>
    <property type="match status" value="2"/>
</dbReference>
<dbReference type="PANTHER" id="PTHR11076">
    <property type="entry name" value="DNA REPAIR POLYMERASE UMUC / TRANSFERASE FAMILY MEMBER"/>
    <property type="match status" value="1"/>
</dbReference>
<dbReference type="CDD" id="cd03586">
    <property type="entry name" value="PolY_Pol_IV_kappa"/>
    <property type="match status" value="1"/>
</dbReference>
<dbReference type="PANTHER" id="PTHR11076:SF33">
    <property type="entry name" value="DNA POLYMERASE KAPPA"/>
    <property type="match status" value="1"/>
</dbReference>
<evidence type="ECO:0000313" key="17">
    <source>
        <dbReference type="EMBL" id="KAJ3583098.1"/>
    </source>
</evidence>
<dbReference type="EMBL" id="JANIIK010000552">
    <property type="protein sequence ID" value="KAJ3583098.1"/>
    <property type="molecule type" value="Genomic_DNA"/>
</dbReference>
<keyword evidence="13" id="KW-0234">DNA repair</keyword>
<accession>A0A9Q0D8P7</accession>
<feature type="region of interest" description="Disordered" evidence="15">
    <location>
        <begin position="471"/>
        <end position="501"/>
    </location>
</feature>
<keyword evidence="8" id="KW-0227">DNA damage</keyword>
<evidence type="ECO:0000256" key="9">
    <source>
        <dbReference type="ARBA" id="ARBA00022771"/>
    </source>
</evidence>
<evidence type="ECO:0000256" key="12">
    <source>
        <dbReference type="ARBA" id="ARBA00022932"/>
    </source>
</evidence>
<evidence type="ECO:0000256" key="10">
    <source>
        <dbReference type="ARBA" id="ARBA00022833"/>
    </source>
</evidence>
<name>A0A9Q0D8P7_9TELE</name>
<evidence type="ECO:0000256" key="4">
    <source>
        <dbReference type="ARBA" id="ARBA00022679"/>
    </source>
</evidence>
<organism evidence="17 18">
    <name type="scientific">Muraenolepis orangiensis</name>
    <name type="common">Patagonian moray cod</name>
    <dbReference type="NCBI Taxonomy" id="630683"/>
    <lineage>
        <taxon>Eukaryota</taxon>
        <taxon>Metazoa</taxon>
        <taxon>Chordata</taxon>
        <taxon>Craniata</taxon>
        <taxon>Vertebrata</taxon>
        <taxon>Euteleostomi</taxon>
        <taxon>Actinopterygii</taxon>
        <taxon>Neopterygii</taxon>
        <taxon>Teleostei</taxon>
        <taxon>Neoteleostei</taxon>
        <taxon>Acanthomorphata</taxon>
        <taxon>Zeiogadaria</taxon>
        <taxon>Gadariae</taxon>
        <taxon>Gadiformes</taxon>
        <taxon>Muraenolepidoidei</taxon>
        <taxon>Muraenolepididae</taxon>
        <taxon>Muraenolepis</taxon>
    </lineage>
</organism>
<comment type="catalytic activity">
    <reaction evidence="14">
        <text>DNA(n) + a 2'-deoxyribonucleoside 5'-triphosphate = DNA(n+1) + diphosphate</text>
        <dbReference type="Rhea" id="RHEA:22508"/>
        <dbReference type="Rhea" id="RHEA-COMP:17339"/>
        <dbReference type="Rhea" id="RHEA-COMP:17340"/>
        <dbReference type="ChEBI" id="CHEBI:33019"/>
        <dbReference type="ChEBI" id="CHEBI:61560"/>
        <dbReference type="ChEBI" id="CHEBI:173112"/>
        <dbReference type="EC" id="2.7.7.7"/>
    </reaction>
</comment>
<dbReference type="GO" id="GO:0003684">
    <property type="term" value="F:damaged DNA binding"/>
    <property type="evidence" value="ECO:0007669"/>
    <property type="project" value="InterPro"/>
</dbReference>
<evidence type="ECO:0000256" key="13">
    <source>
        <dbReference type="ARBA" id="ARBA00023204"/>
    </source>
</evidence>
<dbReference type="PROSITE" id="PS50173">
    <property type="entry name" value="UMUC"/>
    <property type="match status" value="1"/>
</dbReference>
<gene>
    <name evidence="17" type="ORF">NHX12_034469</name>
</gene>
<dbReference type="InterPro" id="IPR001126">
    <property type="entry name" value="UmuC"/>
</dbReference>
<feature type="region of interest" description="Disordered" evidence="15">
    <location>
        <begin position="359"/>
        <end position="402"/>
    </location>
</feature>
<feature type="compositionally biased region" description="Polar residues" evidence="15">
    <location>
        <begin position="596"/>
        <end position="607"/>
    </location>
</feature>
<feature type="non-terminal residue" evidence="17">
    <location>
        <position position="607"/>
    </location>
</feature>
<dbReference type="Proteomes" id="UP001148018">
    <property type="component" value="Unassembled WGS sequence"/>
</dbReference>
<evidence type="ECO:0000256" key="5">
    <source>
        <dbReference type="ARBA" id="ARBA00022695"/>
    </source>
</evidence>
<dbReference type="Gene3D" id="3.30.160.60">
    <property type="entry name" value="Classic Zinc Finger"/>
    <property type="match status" value="1"/>
</dbReference>
<feature type="domain" description="UmuC" evidence="16">
    <location>
        <begin position="26"/>
        <end position="227"/>
    </location>
</feature>
<keyword evidence="18" id="KW-1185">Reference proteome</keyword>
<dbReference type="GO" id="GO:0005634">
    <property type="term" value="C:nucleus"/>
    <property type="evidence" value="ECO:0007669"/>
    <property type="project" value="TreeGrafter"/>
</dbReference>
<keyword evidence="9" id="KW-0863">Zinc-finger</keyword>
<evidence type="ECO:0000256" key="1">
    <source>
        <dbReference type="ARBA" id="ARBA00012417"/>
    </source>
</evidence>
<keyword evidence="12" id="KW-0239">DNA-directed DNA polymerase</keyword>
<dbReference type="InterPro" id="IPR050116">
    <property type="entry name" value="DNA_polymerase-Y"/>
</dbReference>
<dbReference type="InterPro" id="IPR043128">
    <property type="entry name" value="Rev_trsase/Diguanyl_cyclase"/>
</dbReference>
<dbReference type="Gene3D" id="3.30.70.270">
    <property type="match status" value="2"/>
</dbReference>
<feature type="region of interest" description="Disordered" evidence="15">
    <location>
        <begin position="545"/>
        <end position="607"/>
    </location>
</feature>
<feature type="compositionally biased region" description="Polar residues" evidence="15">
    <location>
        <begin position="361"/>
        <end position="372"/>
    </location>
</feature>
<dbReference type="FunFam" id="3.40.1170.60:FF:000002">
    <property type="entry name" value="Polymerase (DNA directed) kappa"/>
    <property type="match status" value="1"/>
</dbReference>
<dbReference type="Pfam" id="PF11799">
    <property type="entry name" value="IMS_C"/>
    <property type="match status" value="1"/>
</dbReference>
<protein>
    <recommendedName>
        <fullName evidence="2">DNA polymerase kappa</fullName>
        <ecNumber evidence="1">2.7.7.7</ecNumber>
    </recommendedName>
</protein>
<evidence type="ECO:0000256" key="8">
    <source>
        <dbReference type="ARBA" id="ARBA00022763"/>
    </source>
</evidence>
<reference evidence="17" key="1">
    <citation type="submission" date="2022-07" db="EMBL/GenBank/DDBJ databases">
        <title>Chromosome-level genome of Muraenolepis orangiensis.</title>
        <authorList>
            <person name="Kim J."/>
        </authorList>
    </citation>
    <scope>NUCLEOTIDE SEQUENCE</scope>
    <source>
        <strain evidence="17">KU_S4_2022</strain>
        <tissue evidence="17">Muscle</tissue>
    </source>
</reference>
<keyword evidence="3" id="KW-0237">DNA synthesis</keyword>
<dbReference type="InterPro" id="IPR043502">
    <property type="entry name" value="DNA/RNA_pol_sf"/>
</dbReference>